<accession>A0A926NPC0</accession>
<evidence type="ECO:0000313" key="7">
    <source>
        <dbReference type="EMBL" id="MBD1544887.1"/>
    </source>
</evidence>
<dbReference type="HAMAP" id="MF_04110">
    <property type="entry name" value="ENDOLYSIN_T4"/>
    <property type="match status" value="1"/>
</dbReference>
<dbReference type="HAMAP" id="MF_04136">
    <property type="entry name" value="SAR_ENDOLYSIN"/>
    <property type="match status" value="1"/>
</dbReference>
<protein>
    <recommendedName>
        <fullName evidence="6">Lysozyme</fullName>
        <ecNumber evidence="6">3.2.1.17</ecNumber>
    </recommendedName>
</protein>
<dbReference type="CDD" id="cd16900">
    <property type="entry name" value="endolysin_R21-like"/>
    <property type="match status" value="1"/>
</dbReference>
<comment type="caution">
    <text evidence="7">The sequence shown here is derived from an EMBL/GenBank/DDBJ whole genome shotgun (WGS) entry which is preliminary data.</text>
</comment>
<name>A0A926NPC0_9HYPH</name>
<keyword evidence="3 6" id="KW-0081">Bacteriolytic enzyme</keyword>
<organism evidence="7 8">
    <name type="scientific">Roseibium aggregatum</name>
    <dbReference type="NCBI Taxonomy" id="187304"/>
    <lineage>
        <taxon>Bacteria</taxon>
        <taxon>Pseudomonadati</taxon>
        <taxon>Pseudomonadota</taxon>
        <taxon>Alphaproteobacteria</taxon>
        <taxon>Hyphomicrobiales</taxon>
        <taxon>Stappiaceae</taxon>
        <taxon>Roseibium</taxon>
    </lineage>
</organism>
<dbReference type="PANTHER" id="PTHR38107:SF3">
    <property type="entry name" value="LYSOZYME RRRD-RELATED"/>
    <property type="match status" value="1"/>
</dbReference>
<evidence type="ECO:0000313" key="8">
    <source>
        <dbReference type="Proteomes" id="UP000598467"/>
    </source>
</evidence>
<evidence type="ECO:0000256" key="4">
    <source>
        <dbReference type="ARBA" id="ARBA00022801"/>
    </source>
</evidence>
<dbReference type="RefSeq" id="WP_190289568.1">
    <property type="nucleotide sequence ID" value="NZ_JABFCZ010000002.1"/>
</dbReference>
<evidence type="ECO:0000256" key="2">
    <source>
        <dbReference type="ARBA" id="ARBA00022529"/>
    </source>
</evidence>
<dbReference type="InterPro" id="IPR043688">
    <property type="entry name" value="SAR_endolysin-like"/>
</dbReference>
<gene>
    <name evidence="7" type="ORF">HK439_01315</name>
</gene>
<dbReference type="AlphaFoldDB" id="A0A926NPC0"/>
<reference evidence="7" key="1">
    <citation type="submission" date="2020-05" db="EMBL/GenBank/DDBJ databases">
        <title>Identification of trans-AT polyketide cluster in two marine bacteria, producers of a novel glutaramide-containing polyketide sesbanimide D and analogs.</title>
        <authorList>
            <person name="Kacar D."/>
            <person name="Rodriguez P."/>
            <person name="Canedo L."/>
            <person name="Gonzalez E."/>
            <person name="Galan B."/>
            <person name="De La Calle F."/>
            <person name="Garcia J.L."/>
        </authorList>
    </citation>
    <scope>NUCLEOTIDE SEQUENCE</scope>
    <source>
        <strain evidence="7">PHM038</strain>
    </source>
</reference>
<keyword evidence="2 6" id="KW-0929">Antimicrobial</keyword>
<evidence type="ECO:0000256" key="6">
    <source>
        <dbReference type="RuleBase" id="RU003788"/>
    </source>
</evidence>
<dbReference type="Proteomes" id="UP000598467">
    <property type="component" value="Unassembled WGS sequence"/>
</dbReference>
<comment type="catalytic activity">
    <reaction evidence="1 6">
        <text>Hydrolysis of (1-&gt;4)-beta-linkages between N-acetylmuramic acid and N-acetyl-D-glucosamine residues in a peptidoglycan and between N-acetyl-D-glucosamine residues in chitodextrins.</text>
        <dbReference type="EC" id="3.2.1.17"/>
    </reaction>
</comment>
<keyword evidence="5 6" id="KW-0326">Glycosidase</keyword>
<dbReference type="EC" id="3.2.1.17" evidence="6"/>
<evidence type="ECO:0000256" key="3">
    <source>
        <dbReference type="ARBA" id="ARBA00022638"/>
    </source>
</evidence>
<proteinExistence type="inferred from homology"/>
<dbReference type="InterPro" id="IPR034690">
    <property type="entry name" value="Endolysin_T4_type"/>
</dbReference>
<dbReference type="PANTHER" id="PTHR38107">
    <property type="match status" value="1"/>
</dbReference>
<dbReference type="EMBL" id="JABFCZ010000002">
    <property type="protein sequence ID" value="MBD1544887.1"/>
    <property type="molecule type" value="Genomic_DNA"/>
</dbReference>
<dbReference type="SUPFAM" id="SSF53955">
    <property type="entry name" value="Lysozyme-like"/>
    <property type="match status" value="1"/>
</dbReference>
<dbReference type="InterPro" id="IPR002196">
    <property type="entry name" value="Glyco_hydro_24"/>
</dbReference>
<comment type="similarity">
    <text evidence="6">Belongs to the glycosyl hydrolase 24 family.</text>
</comment>
<dbReference type="InterPro" id="IPR023346">
    <property type="entry name" value="Lysozyme-like_dom_sf"/>
</dbReference>
<dbReference type="Pfam" id="PF00959">
    <property type="entry name" value="Phage_lysozyme"/>
    <property type="match status" value="1"/>
</dbReference>
<dbReference type="InterPro" id="IPR023347">
    <property type="entry name" value="Lysozyme_dom_sf"/>
</dbReference>
<sequence>MKTRTRLAGTAAAGAIALVGAWEGLRLTAYRDIVGVPTVCYGETRGVHLGDRHSKADCDAMLLASLRRHEAGMRRCLKRPDGIPEKSYIAFVSLTYNVGVGAFCRSTAARRLNAGDVRGACDAATWFNKAGGRKVRGLVNRRAAEHALCLEGLN</sequence>
<dbReference type="GO" id="GO:0003796">
    <property type="term" value="F:lysozyme activity"/>
    <property type="evidence" value="ECO:0007669"/>
    <property type="project" value="UniProtKB-EC"/>
</dbReference>
<dbReference type="GO" id="GO:0009253">
    <property type="term" value="P:peptidoglycan catabolic process"/>
    <property type="evidence" value="ECO:0007669"/>
    <property type="project" value="InterPro"/>
</dbReference>
<dbReference type="InterPro" id="IPR051018">
    <property type="entry name" value="Bacteriophage_GH24"/>
</dbReference>
<evidence type="ECO:0000256" key="1">
    <source>
        <dbReference type="ARBA" id="ARBA00000632"/>
    </source>
</evidence>
<dbReference type="GO" id="GO:0016998">
    <property type="term" value="P:cell wall macromolecule catabolic process"/>
    <property type="evidence" value="ECO:0007669"/>
    <property type="project" value="InterPro"/>
</dbReference>
<evidence type="ECO:0000256" key="5">
    <source>
        <dbReference type="ARBA" id="ARBA00023295"/>
    </source>
</evidence>
<keyword evidence="4 6" id="KW-0378">Hydrolase</keyword>
<dbReference type="GO" id="GO:0042742">
    <property type="term" value="P:defense response to bacterium"/>
    <property type="evidence" value="ECO:0007669"/>
    <property type="project" value="UniProtKB-KW"/>
</dbReference>
<dbReference type="Gene3D" id="1.10.530.40">
    <property type="match status" value="1"/>
</dbReference>
<dbReference type="GO" id="GO:0031640">
    <property type="term" value="P:killing of cells of another organism"/>
    <property type="evidence" value="ECO:0007669"/>
    <property type="project" value="UniProtKB-KW"/>
</dbReference>